<protein>
    <recommendedName>
        <fullName evidence="9">Anthranilate phosphoribosyltransferase</fullName>
        <ecNumber evidence="9">2.4.2.18</ecNumber>
    </recommendedName>
</protein>
<dbReference type="GO" id="GO:0004048">
    <property type="term" value="F:anthranilate phosphoribosyltransferase activity"/>
    <property type="evidence" value="ECO:0007669"/>
    <property type="project" value="UniProtKB-UniRule"/>
</dbReference>
<evidence type="ECO:0000256" key="2">
    <source>
        <dbReference type="ARBA" id="ARBA00022605"/>
    </source>
</evidence>
<comment type="function">
    <text evidence="9">Catalyzes the transfer of the phosphoribosyl group of 5-phosphorylribose-1-pyrophosphate (PRPP) to anthranilate to yield N-(5'-phosphoribosyl)-anthranilate (PRA).</text>
</comment>
<feature type="binding site" evidence="9">
    <location>
        <position position="113"/>
    </location>
    <ligand>
        <name>anthranilate</name>
        <dbReference type="ChEBI" id="CHEBI:16567"/>
        <label>1</label>
    </ligand>
</feature>
<dbReference type="Pfam" id="PF02885">
    <property type="entry name" value="Glycos_trans_3N"/>
    <property type="match status" value="1"/>
</dbReference>
<evidence type="ECO:0000256" key="3">
    <source>
        <dbReference type="ARBA" id="ARBA00022676"/>
    </source>
</evidence>
<evidence type="ECO:0000259" key="11">
    <source>
        <dbReference type="Pfam" id="PF02885"/>
    </source>
</evidence>
<feature type="binding site" evidence="9">
    <location>
        <position position="227"/>
    </location>
    <ligand>
        <name>Mg(2+)</name>
        <dbReference type="ChEBI" id="CHEBI:18420"/>
        <label>2</label>
    </ligand>
</feature>
<dbReference type="InterPro" id="IPR036320">
    <property type="entry name" value="Glycosyl_Trfase_fam3_N_dom_sf"/>
</dbReference>
<evidence type="ECO:0000256" key="4">
    <source>
        <dbReference type="ARBA" id="ARBA00022679"/>
    </source>
</evidence>
<dbReference type="GO" id="GO:0000287">
    <property type="term" value="F:magnesium ion binding"/>
    <property type="evidence" value="ECO:0007669"/>
    <property type="project" value="UniProtKB-UniRule"/>
</dbReference>
<dbReference type="RefSeq" id="WP_114370375.1">
    <property type="nucleotide sequence ID" value="NZ_CP031092.1"/>
</dbReference>
<dbReference type="UniPathway" id="UPA00035">
    <property type="reaction ID" value="UER00041"/>
</dbReference>
<evidence type="ECO:0000256" key="7">
    <source>
        <dbReference type="ARBA" id="ARBA00052328"/>
    </source>
</evidence>
<organism evidence="12 13">
    <name type="scientific">Salicibibacter kimchii</name>
    <dbReference type="NCBI Taxonomy" id="2099786"/>
    <lineage>
        <taxon>Bacteria</taxon>
        <taxon>Bacillati</taxon>
        <taxon>Bacillota</taxon>
        <taxon>Bacilli</taxon>
        <taxon>Bacillales</taxon>
        <taxon>Bacillaceae</taxon>
        <taxon>Salicibibacter</taxon>
    </lineage>
</organism>
<keyword evidence="13" id="KW-1185">Reference proteome</keyword>
<feature type="binding site" evidence="9">
    <location>
        <begin position="92"/>
        <end position="95"/>
    </location>
    <ligand>
        <name>5-phospho-alpha-D-ribose 1-diphosphate</name>
        <dbReference type="ChEBI" id="CHEBI:58017"/>
    </ligand>
</feature>
<comment type="subunit">
    <text evidence="9">Homodimer.</text>
</comment>
<sequence length="342" mass="37415">MMIKHVLRSLLEGETLSEETAEAVMSEMMSGETEESQIGSFLTLLRYRHETVEELTGFARAMRKNAVPVSRPSHTRLLDTCGTGGDQRSTFNISTATAIGVSACGVAVAKHGNRFVSSKSGSADVLEKLNVPIDSDPSDLKTAINEKGLSFLYAPLYHQAMKHVANVRKSLGFRTIFNILGPLTNPANADVQVVGVFDKDYGKMMAEVLKRLGTERALFVTGEDGIDEITISGKTYVTELDGERIHSYTIEPEMFGAKRGDLSDIQVASVDESATLIRNIFSNRASESATQVFLLNMAAGLYVSEAEKSWEDAYKRARHALTNGELLAHLQQLQRKAGKIHA</sequence>
<evidence type="ECO:0000256" key="8">
    <source>
        <dbReference type="ARBA" id="ARBA00061188"/>
    </source>
</evidence>
<feature type="binding site" evidence="9">
    <location>
        <position position="228"/>
    </location>
    <ligand>
        <name>Mg(2+)</name>
        <dbReference type="ChEBI" id="CHEBI:18420"/>
        <label>2</label>
    </ligand>
</feature>
<evidence type="ECO:0000256" key="6">
    <source>
        <dbReference type="ARBA" id="ARBA00023141"/>
    </source>
</evidence>
<evidence type="ECO:0000256" key="9">
    <source>
        <dbReference type="HAMAP-Rule" id="MF_00211"/>
    </source>
</evidence>
<evidence type="ECO:0000313" key="12">
    <source>
        <dbReference type="EMBL" id="AXF54891.1"/>
    </source>
</evidence>
<dbReference type="InterPro" id="IPR005940">
    <property type="entry name" value="Anthranilate_Pribosyl_Tfrase"/>
</dbReference>
<dbReference type="HAMAP" id="MF_00211">
    <property type="entry name" value="TrpD"/>
    <property type="match status" value="1"/>
</dbReference>
<name>A0A345BVB0_9BACI</name>
<feature type="domain" description="Glycosyl transferase family 3 N-terminal" evidence="11">
    <location>
        <begin position="4"/>
        <end position="66"/>
    </location>
</feature>
<feature type="binding site" evidence="9">
    <location>
        <position position="82"/>
    </location>
    <ligand>
        <name>anthranilate</name>
        <dbReference type="ChEBI" id="CHEBI:16567"/>
        <label>1</label>
    </ligand>
</feature>
<feature type="binding site" evidence="9">
    <location>
        <begin position="110"/>
        <end position="118"/>
    </location>
    <ligand>
        <name>5-phospho-alpha-D-ribose 1-diphosphate</name>
        <dbReference type="ChEBI" id="CHEBI:58017"/>
    </ligand>
</feature>
<comment type="similarity">
    <text evidence="9">Belongs to the anthranilate phosphoribosyltransferase family.</text>
</comment>
<keyword evidence="9" id="KW-0479">Metal-binding</keyword>
<feature type="domain" description="Glycosyl transferase family 3" evidence="10">
    <location>
        <begin position="76"/>
        <end position="325"/>
    </location>
</feature>
<accession>A0A345BVB0</accession>
<keyword evidence="9" id="KW-0460">Magnesium</keyword>
<dbReference type="SUPFAM" id="SSF47648">
    <property type="entry name" value="Nucleoside phosphorylase/phosphoribosyltransferase N-terminal domain"/>
    <property type="match status" value="1"/>
</dbReference>
<keyword evidence="4 9" id="KW-0808">Transferase</keyword>
<dbReference type="InterPro" id="IPR000312">
    <property type="entry name" value="Glycosyl_Trfase_fam3"/>
</dbReference>
<feature type="binding site" evidence="9">
    <location>
        <position position="82"/>
    </location>
    <ligand>
        <name>5-phospho-alpha-D-ribose 1-diphosphate</name>
        <dbReference type="ChEBI" id="CHEBI:58017"/>
    </ligand>
</feature>
<keyword evidence="5 9" id="KW-0822">Tryptophan biosynthesis</keyword>
<dbReference type="Pfam" id="PF00591">
    <property type="entry name" value="Glycos_transf_3"/>
    <property type="match status" value="1"/>
</dbReference>
<dbReference type="EMBL" id="CP031092">
    <property type="protein sequence ID" value="AXF54891.1"/>
    <property type="molecule type" value="Genomic_DNA"/>
</dbReference>
<comment type="similarity">
    <text evidence="8">In the C-terminal section; belongs to the anthranilate phosphoribosyltransferase family.</text>
</comment>
<dbReference type="OrthoDB" id="9806430at2"/>
<reference evidence="12 13" key="1">
    <citation type="journal article" date="2018" name="J. Microbiol.">
        <title>Salicibibacter kimchii gen. nov., sp. nov., a moderately halophilic and alkalitolerant bacterium in the family Bacillaceae, isolated from kimchi.</title>
        <authorList>
            <person name="Jang J.Y."/>
            <person name="Oh Y.J."/>
            <person name="Lim S.K."/>
            <person name="Park H.K."/>
            <person name="Lee C."/>
            <person name="Kim J.Y."/>
            <person name="Lee M.A."/>
            <person name="Choi H.J."/>
        </authorList>
    </citation>
    <scope>NUCLEOTIDE SEQUENCE [LARGE SCALE GENOMIC DNA]</scope>
    <source>
        <strain evidence="12 13">NKC1-1</strain>
    </source>
</reference>
<feature type="binding site" evidence="9">
    <location>
        <position position="90"/>
    </location>
    <ligand>
        <name>5-phospho-alpha-D-ribose 1-diphosphate</name>
        <dbReference type="ChEBI" id="CHEBI:58017"/>
    </ligand>
</feature>
<dbReference type="GO" id="GO:0000162">
    <property type="term" value="P:L-tryptophan biosynthetic process"/>
    <property type="evidence" value="ECO:0007669"/>
    <property type="project" value="UniProtKB-UniRule"/>
</dbReference>
<keyword evidence="2 9" id="KW-0028">Amino-acid biosynthesis</keyword>
<dbReference type="InterPro" id="IPR017459">
    <property type="entry name" value="Glycosyl_Trfase_fam3_N_dom"/>
</dbReference>
<dbReference type="PANTHER" id="PTHR43285">
    <property type="entry name" value="ANTHRANILATE PHOSPHORIBOSYLTRANSFERASE"/>
    <property type="match status" value="1"/>
</dbReference>
<feature type="binding site" evidence="9">
    <location>
        <position position="228"/>
    </location>
    <ligand>
        <name>Mg(2+)</name>
        <dbReference type="ChEBI" id="CHEBI:18420"/>
        <label>1</label>
    </ligand>
</feature>
<proteinExistence type="inferred from homology"/>
<evidence type="ECO:0000259" key="10">
    <source>
        <dbReference type="Pfam" id="PF00591"/>
    </source>
</evidence>
<comment type="caution">
    <text evidence="9">Lacks conserved residue(s) required for the propagation of feature annotation.</text>
</comment>
<dbReference type="GO" id="GO:0005829">
    <property type="term" value="C:cytosol"/>
    <property type="evidence" value="ECO:0007669"/>
    <property type="project" value="TreeGrafter"/>
</dbReference>
<evidence type="ECO:0000256" key="1">
    <source>
        <dbReference type="ARBA" id="ARBA00004907"/>
    </source>
</evidence>
<dbReference type="Gene3D" id="1.20.970.10">
    <property type="entry name" value="Transferase, Pyrimidine Nucleoside Phosphorylase, Chain C"/>
    <property type="match status" value="1"/>
</dbReference>
<dbReference type="AlphaFoldDB" id="A0A345BVB0"/>
<evidence type="ECO:0000313" key="13">
    <source>
        <dbReference type="Proteomes" id="UP000252100"/>
    </source>
</evidence>
<feature type="binding site" evidence="9">
    <location>
        <position position="122"/>
    </location>
    <ligand>
        <name>5-phospho-alpha-D-ribose 1-diphosphate</name>
        <dbReference type="ChEBI" id="CHEBI:58017"/>
    </ligand>
</feature>
<dbReference type="SUPFAM" id="SSF52418">
    <property type="entry name" value="Nucleoside phosphorylase/phosphoribosyltransferase catalytic domain"/>
    <property type="match status" value="1"/>
</dbReference>
<dbReference type="KEGG" id="rue:DT065_01895"/>
<feature type="binding site" evidence="9">
    <location>
        <begin position="85"/>
        <end position="86"/>
    </location>
    <ligand>
        <name>5-phospho-alpha-D-ribose 1-diphosphate</name>
        <dbReference type="ChEBI" id="CHEBI:58017"/>
    </ligand>
</feature>
<dbReference type="InterPro" id="IPR035902">
    <property type="entry name" value="Nuc_phospho_transferase"/>
</dbReference>
<dbReference type="FunFam" id="3.40.1030.10:FF:000002">
    <property type="entry name" value="Anthranilate phosphoribosyltransferase"/>
    <property type="match status" value="1"/>
</dbReference>
<feature type="binding site" evidence="9">
    <location>
        <position position="94"/>
    </location>
    <ligand>
        <name>Mg(2+)</name>
        <dbReference type="ChEBI" id="CHEBI:18420"/>
        <label>1</label>
    </ligand>
</feature>
<keyword evidence="6 9" id="KW-0057">Aromatic amino acid biosynthesis</keyword>
<dbReference type="PANTHER" id="PTHR43285:SF2">
    <property type="entry name" value="ANTHRANILATE PHOSPHORIBOSYLTRANSFERASE"/>
    <property type="match status" value="1"/>
</dbReference>
<comment type="pathway">
    <text evidence="1 9">Amino-acid biosynthesis; L-tryptophan biosynthesis; L-tryptophan from chorismate: step 2/5.</text>
</comment>
<dbReference type="EC" id="2.4.2.18" evidence="9"/>
<feature type="binding site" evidence="9">
    <location>
        <position position="168"/>
    </location>
    <ligand>
        <name>anthranilate</name>
        <dbReference type="ChEBI" id="CHEBI:16567"/>
        <label>2</label>
    </ligand>
</feature>
<dbReference type="Gene3D" id="3.40.1030.10">
    <property type="entry name" value="Nucleoside phosphorylase/phosphoribosyltransferase catalytic domain"/>
    <property type="match status" value="1"/>
</dbReference>
<dbReference type="Proteomes" id="UP000252100">
    <property type="component" value="Chromosome"/>
</dbReference>
<gene>
    <name evidence="9 12" type="primary">trpD</name>
    <name evidence="12" type="ORF">DT065_01895</name>
</gene>
<keyword evidence="3 9" id="KW-0328">Glycosyltransferase</keyword>
<comment type="catalytic activity">
    <reaction evidence="7 9">
        <text>N-(5-phospho-beta-D-ribosyl)anthranilate + diphosphate = 5-phospho-alpha-D-ribose 1-diphosphate + anthranilate</text>
        <dbReference type="Rhea" id="RHEA:11768"/>
        <dbReference type="ChEBI" id="CHEBI:16567"/>
        <dbReference type="ChEBI" id="CHEBI:18277"/>
        <dbReference type="ChEBI" id="CHEBI:33019"/>
        <dbReference type="ChEBI" id="CHEBI:58017"/>
        <dbReference type="EC" id="2.4.2.18"/>
    </reaction>
</comment>
<evidence type="ECO:0000256" key="5">
    <source>
        <dbReference type="ARBA" id="ARBA00022822"/>
    </source>
</evidence>
<dbReference type="NCBIfam" id="TIGR01245">
    <property type="entry name" value="trpD"/>
    <property type="match status" value="1"/>
</dbReference>
<comment type="cofactor">
    <cofactor evidence="9">
        <name>Mg(2+)</name>
        <dbReference type="ChEBI" id="CHEBI:18420"/>
    </cofactor>
    <text evidence="9">Binds 2 magnesium ions per monomer.</text>
</comment>